<dbReference type="Proteomes" id="UP000604825">
    <property type="component" value="Unassembled WGS sequence"/>
</dbReference>
<evidence type="ECO:0000313" key="3">
    <source>
        <dbReference type="EMBL" id="CAD6222994.1"/>
    </source>
</evidence>
<feature type="compositionally biased region" description="Basic and acidic residues" evidence="1">
    <location>
        <begin position="79"/>
        <end position="98"/>
    </location>
</feature>
<proteinExistence type="predicted"/>
<name>A0A811NHV9_9POAL</name>
<dbReference type="GO" id="GO:0043531">
    <property type="term" value="F:ADP binding"/>
    <property type="evidence" value="ECO:0007669"/>
    <property type="project" value="InterPro"/>
</dbReference>
<accession>A0A811NHV9</accession>
<dbReference type="EMBL" id="CAJGYO010000004">
    <property type="protein sequence ID" value="CAD6222994.1"/>
    <property type="molecule type" value="Genomic_DNA"/>
</dbReference>
<dbReference type="InterPro" id="IPR027417">
    <property type="entry name" value="P-loop_NTPase"/>
</dbReference>
<reference evidence="3" key="1">
    <citation type="submission" date="2020-10" db="EMBL/GenBank/DDBJ databases">
        <authorList>
            <person name="Han B."/>
            <person name="Lu T."/>
            <person name="Zhao Q."/>
            <person name="Huang X."/>
            <person name="Zhao Y."/>
        </authorList>
    </citation>
    <scope>NUCLEOTIDE SEQUENCE</scope>
</reference>
<dbReference type="AlphaFoldDB" id="A0A811NHV9"/>
<feature type="region of interest" description="Disordered" evidence="1">
    <location>
        <begin position="73"/>
        <end position="155"/>
    </location>
</feature>
<sequence length="330" mass="37296">MGSLLRRLDMLPCTDDGGSISELKDYIHSIRDKLKKLSEVQDPPLTVNYWMKHARELSYDIEAYLDGLDAQTENSLNDSDAKEGDDPDDSYAKMKDCIDNSDDETEYSVDYSQDEMEDNPDDSDANMEDPIDDDSDDETEETVDNSDNSTQDSICSSDYKISGFRTRAKGMIDRYERFGLDSVLSCPTAATTIVSPRPSRDVVLVGMGNQITKLMSLLQPKDENDNQLKIVSILGDEGIGKSTLIQELWRVSFKEKEIWPEPQSDVKIKRAFVRMGKMPDVRMILRSILSQVSLQEPAKDSGVTNLIQDIRKHLEQKRFVLAVYIDSHVG</sequence>
<dbReference type="Gene3D" id="3.40.50.300">
    <property type="entry name" value="P-loop containing nucleotide triphosphate hydrolases"/>
    <property type="match status" value="1"/>
</dbReference>
<dbReference type="SUPFAM" id="SSF52540">
    <property type="entry name" value="P-loop containing nucleoside triphosphate hydrolases"/>
    <property type="match status" value="1"/>
</dbReference>
<feature type="compositionally biased region" description="Acidic residues" evidence="1">
    <location>
        <begin position="99"/>
        <end position="144"/>
    </location>
</feature>
<dbReference type="Gene3D" id="1.20.5.4130">
    <property type="match status" value="1"/>
</dbReference>
<keyword evidence="4" id="KW-1185">Reference proteome</keyword>
<evidence type="ECO:0000313" key="4">
    <source>
        <dbReference type="Proteomes" id="UP000604825"/>
    </source>
</evidence>
<protein>
    <recommendedName>
        <fullName evidence="2">NB-ARC domain-containing protein</fullName>
    </recommendedName>
</protein>
<feature type="domain" description="NB-ARC" evidence="2">
    <location>
        <begin position="217"/>
        <end position="321"/>
    </location>
</feature>
<gene>
    <name evidence="3" type="ORF">NCGR_LOCUS15491</name>
</gene>
<organism evidence="3 4">
    <name type="scientific">Miscanthus lutarioriparius</name>
    <dbReference type="NCBI Taxonomy" id="422564"/>
    <lineage>
        <taxon>Eukaryota</taxon>
        <taxon>Viridiplantae</taxon>
        <taxon>Streptophyta</taxon>
        <taxon>Embryophyta</taxon>
        <taxon>Tracheophyta</taxon>
        <taxon>Spermatophyta</taxon>
        <taxon>Magnoliopsida</taxon>
        <taxon>Liliopsida</taxon>
        <taxon>Poales</taxon>
        <taxon>Poaceae</taxon>
        <taxon>PACMAD clade</taxon>
        <taxon>Panicoideae</taxon>
        <taxon>Andropogonodae</taxon>
        <taxon>Andropogoneae</taxon>
        <taxon>Saccharinae</taxon>
        <taxon>Miscanthus</taxon>
    </lineage>
</organism>
<dbReference type="PANTHER" id="PTHR19338">
    <property type="entry name" value="TRANSLOCASE OF INNER MITOCHONDRIAL MEMBRANE 13 HOMOLOG"/>
    <property type="match status" value="1"/>
</dbReference>
<comment type="caution">
    <text evidence="3">The sequence shown here is derived from an EMBL/GenBank/DDBJ whole genome shotgun (WGS) entry which is preliminary data.</text>
</comment>
<evidence type="ECO:0000259" key="2">
    <source>
        <dbReference type="Pfam" id="PF00931"/>
    </source>
</evidence>
<evidence type="ECO:0000256" key="1">
    <source>
        <dbReference type="SAM" id="MobiDB-lite"/>
    </source>
</evidence>
<dbReference type="InterPro" id="IPR002182">
    <property type="entry name" value="NB-ARC"/>
</dbReference>
<dbReference type="OrthoDB" id="692108at2759"/>
<dbReference type="Pfam" id="PF00931">
    <property type="entry name" value="NB-ARC"/>
    <property type="match status" value="1"/>
</dbReference>
<dbReference type="PANTHER" id="PTHR19338:SF0">
    <property type="entry name" value="MITOCHONDRIAL IMPORT INNER MEMBRANE TRANSLOCASE SUBUNIT TIM13"/>
    <property type="match status" value="1"/>
</dbReference>